<evidence type="ECO:0000256" key="6">
    <source>
        <dbReference type="ARBA" id="ARBA00022741"/>
    </source>
</evidence>
<dbReference type="InterPro" id="IPR027417">
    <property type="entry name" value="P-loop_NTPase"/>
</dbReference>
<evidence type="ECO:0000259" key="20">
    <source>
        <dbReference type="Pfam" id="PF12777"/>
    </source>
</evidence>
<feature type="domain" description="Dynein heavy chain C-terminal" evidence="26">
    <location>
        <begin position="4307"/>
        <end position="4600"/>
    </location>
</feature>
<evidence type="ECO:0000259" key="22">
    <source>
        <dbReference type="Pfam" id="PF12781"/>
    </source>
</evidence>
<dbReference type="InterPro" id="IPR035699">
    <property type="entry name" value="AAA_6"/>
</dbReference>
<feature type="compositionally biased region" description="Acidic residues" evidence="15">
    <location>
        <begin position="863"/>
        <end position="883"/>
    </location>
</feature>
<dbReference type="InterPro" id="IPR042228">
    <property type="entry name" value="Dynein_linker_3"/>
</dbReference>
<dbReference type="InterPro" id="IPR026983">
    <property type="entry name" value="DHC"/>
</dbReference>
<feature type="region of interest" description="Disordered" evidence="15">
    <location>
        <begin position="862"/>
        <end position="891"/>
    </location>
</feature>
<dbReference type="Gene3D" id="1.20.920.20">
    <property type="match status" value="1"/>
</dbReference>
<evidence type="ECO:0000256" key="4">
    <source>
        <dbReference type="ARBA" id="ARBA00022701"/>
    </source>
</evidence>
<dbReference type="Pfam" id="PF18198">
    <property type="entry name" value="AAA_lid_11"/>
    <property type="match status" value="1"/>
</dbReference>
<evidence type="ECO:0000259" key="17">
    <source>
        <dbReference type="Pfam" id="PF08385"/>
    </source>
</evidence>
<feature type="domain" description="Dynein heavy chain 3 AAA+ lid" evidence="24">
    <location>
        <begin position="2766"/>
        <end position="2860"/>
    </location>
</feature>
<dbReference type="InterPro" id="IPR041589">
    <property type="entry name" value="DNAH3_AAA_lid_1"/>
</dbReference>
<dbReference type="Gene3D" id="1.10.287.2620">
    <property type="match status" value="1"/>
</dbReference>
<dbReference type="Gene3D" id="1.20.1270.280">
    <property type="match status" value="1"/>
</dbReference>
<dbReference type="Gene3D" id="1.20.920.30">
    <property type="match status" value="1"/>
</dbReference>
<keyword evidence="10" id="KW-0969">Cilium</keyword>
<evidence type="ECO:0000259" key="25">
    <source>
        <dbReference type="Pfam" id="PF18198"/>
    </source>
</evidence>
<comment type="similarity">
    <text evidence="2">Belongs to the dynein heavy chain family.</text>
</comment>
<dbReference type="EMBL" id="JAWJWF010000007">
    <property type="protein sequence ID" value="KAK6631030.1"/>
    <property type="molecule type" value="Genomic_DNA"/>
</dbReference>
<dbReference type="Pfam" id="PF12781">
    <property type="entry name" value="AAA_9"/>
    <property type="match status" value="1"/>
</dbReference>
<dbReference type="SUPFAM" id="SSF52540">
    <property type="entry name" value="P-loop containing nucleoside triphosphate hydrolases"/>
    <property type="match status" value="4"/>
</dbReference>
<feature type="coiled-coil region" evidence="14">
    <location>
        <begin position="3405"/>
        <end position="3446"/>
    </location>
</feature>
<feature type="domain" description="Dynein heavy chain AAA 5 extension" evidence="23">
    <location>
        <begin position="2429"/>
        <end position="2548"/>
    </location>
</feature>
<keyword evidence="8" id="KW-0243">Dynein</keyword>
<dbReference type="Gene3D" id="3.20.180.20">
    <property type="entry name" value="Dynein heavy chain, N-terminal domain 2"/>
    <property type="match status" value="1"/>
</dbReference>
<dbReference type="PANTHER" id="PTHR45703">
    <property type="entry name" value="DYNEIN HEAVY CHAIN"/>
    <property type="match status" value="1"/>
</dbReference>
<evidence type="ECO:0000256" key="12">
    <source>
        <dbReference type="ARBA" id="ARBA00023212"/>
    </source>
</evidence>
<dbReference type="InterPro" id="IPR004273">
    <property type="entry name" value="Dynein_heavy_D6_P-loop"/>
</dbReference>
<dbReference type="Pfam" id="PF12777">
    <property type="entry name" value="MT"/>
    <property type="match status" value="1"/>
</dbReference>
<dbReference type="InterPro" id="IPR041228">
    <property type="entry name" value="Dynein_C"/>
</dbReference>
<dbReference type="InterPro" id="IPR043157">
    <property type="entry name" value="Dynein_AAA1S"/>
</dbReference>
<evidence type="ECO:0008006" key="29">
    <source>
        <dbReference type="Google" id="ProtNLM"/>
    </source>
</evidence>
<keyword evidence="28" id="KW-1185">Reference proteome</keyword>
<dbReference type="InterPro" id="IPR042219">
    <property type="entry name" value="AAA_lid_11_sf"/>
</dbReference>
<dbReference type="Gene3D" id="3.10.490.20">
    <property type="match status" value="1"/>
</dbReference>
<dbReference type="Gene3D" id="1.10.8.1220">
    <property type="match status" value="1"/>
</dbReference>
<feature type="domain" description="Dynein heavy chain tail" evidence="17">
    <location>
        <begin position="196"/>
        <end position="769"/>
    </location>
</feature>
<dbReference type="Pfam" id="PF18199">
    <property type="entry name" value="Dynein_C"/>
    <property type="match status" value="1"/>
</dbReference>
<dbReference type="InterPro" id="IPR042222">
    <property type="entry name" value="Dynein_2_N"/>
</dbReference>
<evidence type="ECO:0000256" key="1">
    <source>
        <dbReference type="ARBA" id="ARBA00004430"/>
    </source>
</evidence>
<feature type="domain" description="Dynein heavy chain linker" evidence="18">
    <location>
        <begin position="1405"/>
        <end position="1808"/>
    </location>
</feature>
<evidence type="ECO:0000259" key="26">
    <source>
        <dbReference type="Pfam" id="PF18199"/>
    </source>
</evidence>
<evidence type="ECO:0000256" key="9">
    <source>
        <dbReference type="ARBA" id="ARBA00023054"/>
    </source>
</evidence>
<keyword evidence="13" id="KW-0966">Cell projection</keyword>
<evidence type="ECO:0000256" key="8">
    <source>
        <dbReference type="ARBA" id="ARBA00023017"/>
    </source>
</evidence>
<keyword evidence="11" id="KW-0505">Motor protein</keyword>
<keyword evidence="5" id="KW-0677">Repeat</keyword>
<sequence length="4602" mass="528895">MADKNLDDDPRYEYLCEYLTKTMRLKSDKWPKMIGNEEYRILLQEFLNNPKVKTIIFTINNAGLLQPMLTYPPNAKSKSVYFIKKKEEVATVQNLPGLCIFGDMAPNPVEELSVLVEELFVPLLSNPDNQMGWPKCVADDVMKHIHTFRGTVYQIKGKMTGQTLLPMPVGIEKVYQEVQNLIESQGKMVNLQLKTAIEGAVIKWAHQINDVLVETTEVFFKDNNHPVPSAEIIFWNQRLKNLESIYDQLRDPRVKKMAIVLEITESSYTHTYRTFFRNVVAAVTEARDICLYLNPLLKMFDLYESTDFNVSTFHMEPILHCICILWANSRYYCLSQRIITLLKMFGNTIVEQCIKYLDPGSVFQGDQENTRGNLIMCHEKLIGFLKTFEEYRKRLPMYFKEGVEPKPWSFNANIPFQRVIDFVERLGKLIDFLGTVIDFQKLDRIELAGIKGRNLGFKVGEIMNEFQTTWLIFNTAVYDPLDPDVPNFLQDYEKFQIIAYDFDRRLASIFIQAFDECCNLESLFKLCNIMGSLAKRPEIKKQVEPKFKKILQYFDEELKTVKQIYDDTLLEHQKTGYYKVDRFWAQVSGTLCWILKMKGRVDYPIEPMKLLEYPILDSPEAQYLIEKHDKMMELLQKLETQILDGWTKSAPEQIDRCLKKPMLLRSKEDQMLILNFDPFLVCSLREIRYLNAIGPFQLPTLLVAFYDRVEQLFSFVQNLNQLINWYNQIRKKSRIVEFNLFEDEIILIDLLVNCGISFLNWNSPESEVFILKCRYLIKKLYERVTEAQENASLIYQLIFQWSNEPLYERTVPRQLLGLDDRIHRVKQRCDNIVQVGQDIHELVTINYHLLLDIPLPEHLAGTTEEEEAAANEAAEGEEEEEQETGTVQRRIRRRKRIEEPINPLLAGVLDPPRVIPTIEPKKDVPKPKKKLTKEEKEKLKQEREKERERQRQLDLLPPVPPESFTFSPVIPPRSPEFLLEQRKIRWEAYLEYIDQVVTAGILSSIACSIGYLIDETDPNVKDHQPLFEVALELQEPNLVFVPSLGEDSAFMDLILTIEEEIFGVGKLVPRVASHKEWPDYEYEAKGCVDLHDMREELIVRTKMVMFDALRYSENFQEYSYLWLDDKQECLSIFLRYGRMLTKEEQEVVAYMGDVTALGLPDKPPVTNDFKQIIDKYNNLYKELDAKLDTKKIFQYWFQVDCKPFKNALLNTICKWANLFKNHLYNYVLDSISELEEFIIESDAVLSVPVQDDDYEALIKVMAILKKIRDRQFETDEMFTPLWETIELLKTYEVEFTEETYLQLQELPEKWTGLKKLATAVKQLIAPLVAKQVNIIRKRIMLFDLRQNLYKEAFRKLPFYTYGCKNIYEVLDAVNNEIMSMEAFRDKITKQAELFEVNVPEFLTLIQVRKDLKTVKILWDYVNIIEAWFAEWKATSWKHIDIEGVDFECKRFGKELRGLDKDVRTWNVYMTTEANLKNMMTSLRAVTELQNPAIRDRHWIQLMQATKKRGNKISVKFVMTNDTTLADLINLNLHHFEEEVKTIVDKSVKEMAMEKTLKELEITWKNMEFDKQVHARTNTTIIATSEEMIEVLENDQNQLQNMMSSKFIDYFYNEVSNWQNKLSNADQVIAVWMEVQRSWQHLESIFIGSEDIRSQLPEDSKRFEGIDRTFKNLQSNMVKDLNVVRSTNKPGLIPQLEELQRQLVMCEKALSDYLETKRLIYPRFYFVSSADLLDILSNGNQPELVGRHLTKLYDSLGKLKFSAGSKNARGMFAKDGEYVEFKGACDCSGKVEIWLNRVTDAMRRTLRIYFSNGVVAYDEMPRDQFLFAFPAQVALCGTQIWWTTEVNIAFERLEEGYENALKDYNRKQIHQLSILITLLCGDLTRGDRQKIMTVCTIDVHSRDVIAKMIVQKVESSTAFQWQSQLRHRWDFKVKDCFGNICDAQFRYDYEYLGCTPRLVITPLTDRCYITLTQSLHLIMGGAPAGPAGTGKTETTKDLGRALGIMVYVFNCSEQMDYKSCGNIYKGLAQTGAWGCFDEFNRISVEVLSVVAVQVKSIQDAIKTKKQRFNFMGEIINLISTVGIFITMNPGYAGRTELPENLKALFRPCAMVVPDFELICEIMLVAEGFQEARLLARKFITLYTLCKELLSKQDHYDWGLRAIKSVLVVAGALKRGDRLRPEDQVLMRALRDFNIPKIVTDDLPVFMGLIGDLFPALDVPRKRDLDFEKAIKGAALDLKLQPEDNFILKCVQLEELFDVRHSVFIIGFAGTGKSQVWKTLNRTYANQKRKPWYNDLNPKAVTNDELFGIINPATREWKDGLFSVIMRDQANMSGDGPKWIVLDGDIDPMWIESLNTLMDDNKVLTLASNERIALTPSMRLLFEISNLRTATPATVSRAGILYINPQDLGWNPFVASWLDTRTNQSEVAQLNVLFDKYVPPCLEALKTKFKKITPLPEINHIQFLCYLLECLLIPANVPNDCPKEWYEIYFAWACVWAFGSSMFQDQLVDWRNEFNKWWINEFKVVRFPPAGTVFHYFIDQETKKFLPWTEKVVSYEFDPDIPLQSALVNTSETTRLRYFMDILTAIKVPVMFVGNAGSGKSVIVADKMNNLTEQYAVTNVPFNFYTTSEMLQKVLEKPLEKKAGRNYGPPGNKSMIYFIDDMNMPEVDTYGTVQPHTLIRQHIDYSHWYDRIKLSLKEIHNCQYVSCMNPTAGSFTIDPRLQRHFAVFAVSLPSGDALYSIYEKILTGHLTYPASKFNPALLKIVASLVNVALQVHLKMGQTFLPTAIKFHYVFNMRDLANIFQGILFSTPECLPGPNSLIKLWLHEANRVYCDKLVDEKDIKTFQALILETVRKGIEELNEVEVFCSPLLYCHFAEGIGESKYLPVDSWKTMNRLLEEGLSQYNDLVAALNLVLFEDAMHHICRINRILEAPRGNALLVGVGGSGKQSLSRLASFISSLEVFQLQLRKGYSLSDLKADVAVQYIKAGIKGMGTVFLMTDAQVSDEKFLVVINDCLASGEIPELFGDDEVDNIVNAIRVEVKGAGIVDTKENCWKFYIDKVRRLLKVVLCFSPVGSTLRVRSRKFPAVVNCTAIDWFHEWPHEALISVSYRFLSELEALPEHLRKSVAKFMANTHTSVNLMSQVYLTNEKRYNYTTPKSFLEQISLYFKLLNEKSRENLDRIEKLENGLTKLVSTSQQVDGLKEILAVQEVVLAEKNAAADALITVVGAESEKVAKEKAIAAEEEEKVRAIEEDVSAKQKVCEEDLAKAEPALLAAQAALDTLDKTNLTEYKSFGTPPPGTDEVAAAVMVLFAPKGKIPRIQDRNWKNCKVMMAKVDSFLDQLKNYDKENMQPEAVKAVQFYLDKPDFDPERIKTKSQAAAGLCSWVINIIKFYEVFVFVEPKRQALAKANKDLQDARDKLKFLKEKLADLEEKLGKLTAEFDAAMNAKMKCQAEADATALTINLANRLVGGLASENVRWKQSVANLKAIGITLPGDVLLVTAFISYVGCFGKKYRIDLMEKNWIPFIKSVQPPIPVMDEADPLSLLIDDAQIATWNNEGLPNDKMSVENATILVNSTRWPLMIDPQLQGIKWIKHKYGDDLKVVRLGQKSYLDVIEYSISQGFTVLIEYIGETVDAVLDPLLGRALIRKGRAIKMGDKEVDFNPNFRLILQTKLANPHYKPEMQAQTTLINFTVTKDGLEDQLLGGVVKAERPDLEELKTELTQQQNTFKITLKFLEDDLLFRLSSAGDDILSDVTLVENLEKTKRTAADISVKVAEAKVTSVKIDEAREQYRPVAARASLLYFVLNDLCKVNPMYQFSLKAFTIVFHKALATTEEAPNLKQRVANLIECVTYNVFMYTNRALFEADKLIFKAQMTIQILIAAKEAEPEVLDFLLRFPANPNVTSPVDFLTNIAWGGVKTLSNLSEFKNLDKDIEGSAKRWKKFAESEKPEREKLPQEWKNKTALQRLCIMRCLRPDRMTYAVGTFIEEKMGLRYAEARTVEFARSYEESSSTTPVFFILSPGVDPLKDVEKLGKRLGFTMDKRNFHNVSLGQGQEVVAEEAMEVASREGHWVILQNVHLVKNWLPTLEKKMEQCMDGAHDHYRLFISAEPAACAEYHIMPQGILESAIKITNEPPTGMLANIHKALDNFNQETLESCSKEAEFKAILFALCYFHAVVAERRKFGAQGWNRVYPFNAGDLTISISVLYNYLENNSKIPWEDLRYLFGEIMYGGHITDDWDRRLCRTYLEEFMKPELIDGELFFAPGFLAPPNSDFVGYHNYIDDALPSESPNLYGLHLNAEIGFLTTLSENMFRTIFEMQPRDAGAGDGATMSKEDKLKTILDDLLDKAPDEFNLPEIMAKVEDKTPYILVAFQELERMNILFREIKRSLKELDLGLKGELTISTDMEVLMGTLFMDQIPAAWAKRAYPSMLPLGGWYADLIIRLKELEAWAQDFNLPAAVWLAGFFNPQSFLTAIMQSTARKNEWPLDKMCLHCEVTKKSREEFTGPPREGANICGLFMEGARWDTSTGGIVESKVKELFPIMPVIYIKAITQDKQDLRGMYECPVYKTRQRGPTYVWTFNLKTKEKPARWTLAGVAILLGV</sequence>
<keyword evidence="7" id="KW-0067">ATP-binding</keyword>
<comment type="subcellular location">
    <subcellularLocation>
        <location evidence="1">Cytoplasm</location>
        <location evidence="1">Cytoskeleton</location>
        <location evidence="1">Cilium axoneme</location>
    </subcellularLocation>
</comment>
<evidence type="ECO:0000259" key="24">
    <source>
        <dbReference type="Pfam" id="PF17857"/>
    </source>
</evidence>
<evidence type="ECO:0000256" key="13">
    <source>
        <dbReference type="ARBA" id="ARBA00023273"/>
    </source>
</evidence>
<dbReference type="InterPro" id="IPR013594">
    <property type="entry name" value="Dynein_heavy_tail"/>
</dbReference>
<organism evidence="27 28">
    <name type="scientific">Polyplax serrata</name>
    <name type="common">Common mouse louse</name>
    <dbReference type="NCBI Taxonomy" id="468196"/>
    <lineage>
        <taxon>Eukaryota</taxon>
        <taxon>Metazoa</taxon>
        <taxon>Ecdysozoa</taxon>
        <taxon>Arthropoda</taxon>
        <taxon>Hexapoda</taxon>
        <taxon>Insecta</taxon>
        <taxon>Pterygota</taxon>
        <taxon>Neoptera</taxon>
        <taxon>Paraneoptera</taxon>
        <taxon>Psocodea</taxon>
        <taxon>Troctomorpha</taxon>
        <taxon>Phthiraptera</taxon>
        <taxon>Anoplura</taxon>
        <taxon>Polyplacidae</taxon>
        <taxon>Polyplax</taxon>
    </lineage>
</organism>
<proteinExistence type="inferred from homology"/>
<dbReference type="Pfam" id="PF08393">
    <property type="entry name" value="DHC_N2"/>
    <property type="match status" value="1"/>
</dbReference>
<dbReference type="InterPro" id="IPR041658">
    <property type="entry name" value="AAA_lid_11"/>
</dbReference>
<dbReference type="Gene3D" id="1.10.8.720">
    <property type="entry name" value="Region D6 of dynein motor"/>
    <property type="match status" value="1"/>
</dbReference>
<evidence type="ECO:0000259" key="18">
    <source>
        <dbReference type="Pfam" id="PF08393"/>
    </source>
</evidence>
<gene>
    <name evidence="27" type="ORF">RUM44_003202</name>
</gene>
<evidence type="ECO:0000256" key="11">
    <source>
        <dbReference type="ARBA" id="ARBA00023175"/>
    </source>
</evidence>
<dbReference type="InterPro" id="IPR013602">
    <property type="entry name" value="Dynein_heavy_linker"/>
</dbReference>
<keyword evidence="12" id="KW-0206">Cytoskeleton</keyword>
<feature type="domain" description="Dynein heavy chain hydrolytic ATP-binding dynein motor region" evidence="19">
    <location>
        <begin position="1946"/>
        <end position="2272"/>
    </location>
</feature>
<evidence type="ECO:0000313" key="28">
    <source>
        <dbReference type="Proteomes" id="UP001359485"/>
    </source>
</evidence>
<feature type="domain" description="Dynein heavy chain AAA lid" evidence="25">
    <location>
        <begin position="4163"/>
        <end position="4299"/>
    </location>
</feature>
<dbReference type="Pfam" id="PF12780">
    <property type="entry name" value="AAA_8"/>
    <property type="match status" value="1"/>
</dbReference>
<dbReference type="InterPro" id="IPR035706">
    <property type="entry name" value="AAA_9"/>
</dbReference>
<evidence type="ECO:0000256" key="10">
    <source>
        <dbReference type="ARBA" id="ARBA00023069"/>
    </source>
</evidence>
<evidence type="ECO:0000256" key="3">
    <source>
        <dbReference type="ARBA" id="ARBA00022490"/>
    </source>
</evidence>
<dbReference type="Pfam" id="PF08385">
    <property type="entry name" value="DHC_N1"/>
    <property type="match status" value="1"/>
</dbReference>
<dbReference type="Proteomes" id="UP001359485">
    <property type="component" value="Unassembled WGS sequence"/>
</dbReference>
<dbReference type="Pfam" id="PF17852">
    <property type="entry name" value="Dynein_AAA_lid"/>
    <property type="match status" value="1"/>
</dbReference>
<evidence type="ECO:0000256" key="2">
    <source>
        <dbReference type="ARBA" id="ARBA00008887"/>
    </source>
</evidence>
<feature type="domain" description="Dynein heavy chain AAA module D4" evidence="21">
    <location>
        <begin position="2909"/>
        <end position="3168"/>
    </location>
</feature>
<feature type="region of interest" description="Disordered" evidence="15">
    <location>
        <begin position="916"/>
        <end position="951"/>
    </location>
</feature>
<feature type="domain" description="Dynein heavy chain coiled coil stalk" evidence="20">
    <location>
        <begin position="3181"/>
        <end position="3526"/>
    </location>
</feature>
<keyword evidence="6" id="KW-0547">Nucleotide-binding</keyword>
<dbReference type="Gene3D" id="1.20.140.100">
    <property type="entry name" value="Dynein heavy chain, N-terminal domain 2"/>
    <property type="match status" value="1"/>
</dbReference>
<dbReference type="Pfam" id="PF12774">
    <property type="entry name" value="AAA_6"/>
    <property type="match status" value="1"/>
</dbReference>
<dbReference type="Pfam" id="PF17857">
    <property type="entry name" value="AAA_lid_1"/>
    <property type="match status" value="1"/>
</dbReference>
<protein>
    <recommendedName>
        <fullName evidence="29">Dynein beta chain, ciliary-like</fullName>
    </recommendedName>
</protein>
<keyword evidence="9 14" id="KW-0175">Coiled coil</keyword>
<dbReference type="Pfam" id="PF12775">
    <property type="entry name" value="AAA_7"/>
    <property type="match status" value="1"/>
</dbReference>
<evidence type="ECO:0000259" key="21">
    <source>
        <dbReference type="Pfam" id="PF12780"/>
    </source>
</evidence>
<name>A0ABR1AXU9_POLSC</name>
<dbReference type="Gene3D" id="1.10.8.710">
    <property type="match status" value="1"/>
</dbReference>
<evidence type="ECO:0000256" key="14">
    <source>
        <dbReference type="SAM" id="Coils"/>
    </source>
</evidence>
<accession>A0ABR1AXU9</accession>
<keyword evidence="3" id="KW-0963">Cytoplasm</keyword>
<dbReference type="Gene3D" id="1.20.58.1120">
    <property type="match status" value="1"/>
</dbReference>
<evidence type="ECO:0000259" key="19">
    <source>
        <dbReference type="Pfam" id="PF12774"/>
    </source>
</evidence>
<reference evidence="27 28" key="1">
    <citation type="submission" date="2023-09" db="EMBL/GenBank/DDBJ databases">
        <title>Genomes of two closely related lineages of the louse Polyplax serrata with different host specificities.</title>
        <authorList>
            <person name="Martinu J."/>
            <person name="Tarabai H."/>
            <person name="Stefka J."/>
            <person name="Hypsa V."/>
        </authorList>
    </citation>
    <scope>NUCLEOTIDE SEQUENCE [LARGE SCALE GENOMIC DNA]</scope>
    <source>
        <strain evidence="27">98ZLc_SE</strain>
    </source>
</reference>
<dbReference type="InterPro" id="IPR024743">
    <property type="entry name" value="Dynein_HC_stalk"/>
</dbReference>
<feature type="domain" description="Dynein heavy chain region D6 P-loop" evidence="16">
    <location>
        <begin position="4011"/>
        <end position="4131"/>
    </location>
</feature>
<evidence type="ECO:0000259" key="16">
    <source>
        <dbReference type="Pfam" id="PF03028"/>
    </source>
</evidence>
<feature type="coiled-coil region" evidence="14">
    <location>
        <begin position="3224"/>
        <end position="3259"/>
    </location>
</feature>
<dbReference type="InterPro" id="IPR041466">
    <property type="entry name" value="Dynein_AAA5_ext"/>
</dbReference>
<dbReference type="PANTHER" id="PTHR45703:SF8">
    <property type="entry name" value="DYNEINS HEAVY CHAIN"/>
    <property type="match status" value="1"/>
</dbReference>
<evidence type="ECO:0000313" key="27">
    <source>
        <dbReference type="EMBL" id="KAK6631030.1"/>
    </source>
</evidence>
<dbReference type="InterPro" id="IPR043160">
    <property type="entry name" value="Dynein_C_barrel"/>
</dbReference>
<dbReference type="Pfam" id="PF03028">
    <property type="entry name" value="Dynein_heavy"/>
    <property type="match status" value="1"/>
</dbReference>
<feature type="compositionally biased region" description="Basic and acidic residues" evidence="15">
    <location>
        <begin position="919"/>
        <end position="951"/>
    </location>
</feature>
<evidence type="ECO:0000256" key="15">
    <source>
        <dbReference type="SAM" id="MobiDB-lite"/>
    </source>
</evidence>
<dbReference type="InterPro" id="IPR024317">
    <property type="entry name" value="Dynein_heavy_chain_D4_dom"/>
</dbReference>
<comment type="caution">
    <text evidence="27">The sequence shown here is derived from an EMBL/GenBank/DDBJ whole genome shotgun (WGS) entry which is preliminary data.</text>
</comment>
<keyword evidence="4" id="KW-0493">Microtubule</keyword>
<evidence type="ECO:0000259" key="23">
    <source>
        <dbReference type="Pfam" id="PF17852"/>
    </source>
</evidence>
<dbReference type="Gene3D" id="1.10.472.130">
    <property type="match status" value="1"/>
</dbReference>
<dbReference type="Gene3D" id="3.40.50.300">
    <property type="entry name" value="P-loop containing nucleotide triphosphate hydrolases"/>
    <property type="match status" value="5"/>
</dbReference>
<dbReference type="Gene3D" id="6.10.140.1060">
    <property type="match status" value="1"/>
</dbReference>
<evidence type="ECO:0000256" key="5">
    <source>
        <dbReference type="ARBA" id="ARBA00022737"/>
    </source>
</evidence>
<evidence type="ECO:0000256" key="7">
    <source>
        <dbReference type="ARBA" id="ARBA00022840"/>
    </source>
</evidence>
<feature type="domain" description="Dynein heavy chain ATP-binding dynein motor region" evidence="22">
    <location>
        <begin position="3553"/>
        <end position="3770"/>
    </location>
</feature>